<dbReference type="GO" id="GO:0003677">
    <property type="term" value="F:DNA binding"/>
    <property type="evidence" value="ECO:0007669"/>
    <property type="project" value="UniProtKB-KW"/>
</dbReference>
<feature type="domain" description="HTH myb-type" evidence="7">
    <location>
        <begin position="10"/>
        <end position="69"/>
    </location>
</feature>
<dbReference type="Gene3D" id="1.10.10.60">
    <property type="entry name" value="Homeodomain-like"/>
    <property type="match status" value="1"/>
</dbReference>
<dbReference type="InterPro" id="IPR044825">
    <property type="entry name" value="GLK1/2-like"/>
</dbReference>
<dbReference type="InterPro" id="IPR006447">
    <property type="entry name" value="Myb_dom_plants"/>
</dbReference>
<dbReference type="InterPro" id="IPR009057">
    <property type="entry name" value="Homeodomain-like_sf"/>
</dbReference>
<evidence type="ECO:0000259" key="7">
    <source>
        <dbReference type="PROSITE" id="PS51294"/>
    </source>
</evidence>
<evidence type="ECO:0000256" key="2">
    <source>
        <dbReference type="ARBA" id="ARBA00023015"/>
    </source>
</evidence>
<name>A0AAN9ENI8_CROPI</name>
<dbReference type="Pfam" id="PF00249">
    <property type="entry name" value="Myb_DNA-binding"/>
    <property type="match status" value="1"/>
</dbReference>
<sequence>MNKKMHKNNKKNKGRVTWSVELHRKFVAAVNQLGIHKAVPRKILELMNEENLTTAHIGSHLQKYRLRLQRNSARDPNQQGSQSDDSESEQFQDDASYHSNVNVATVDSEWYTSTNSTFNRNLDFNFCDQLQMEHDWIMELIQGTSSLEQQHQAQRNRQKYQNNCIANNIGSVEDLNLITASTSCSQPSRESEEIAKLRQEISELRQDMSANRVENHRLCEMVVQELKAQHEMLMQAVSCANAAAAARVDPTYSAEQ</sequence>
<protein>
    <recommendedName>
        <fullName evidence="7">HTH myb-type domain-containing protein</fullName>
    </recommendedName>
</protein>
<evidence type="ECO:0000313" key="9">
    <source>
        <dbReference type="Proteomes" id="UP001372338"/>
    </source>
</evidence>
<dbReference type="PROSITE" id="PS51294">
    <property type="entry name" value="HTH_MYB"/>
    <property type="match status" value="1"/>
</dbReference>
<proteinExistence type="predicted"/>
<evidence type="ECO:0000256" key="6">
    <source>
        <dbReference type="SAM" id="MobiDB-lite"/>
    </source>
</evidence>
<dbReference type="GO" id="GO:0003700">
    <property type="term" value="F:DNA-binding transcription factor activity"/>
    <property type="evidence" value="ECO:0007669"/>
    <property type="project" value="InterPro"/>
</dbReference>
<dbReference type="PANTHER" id="PTHR31312">
    <property type="entry name" value="TRANSCRIPTION ACTIVATOR GLK1"/>
    <property type="match status" value="1"/>
</dbReference>
<evidence type="ECO:0000256" key="4">
    <source>
        <dbReference type="ARBA" id="ARBA00023163"/>
    </source>
</evidence>
<evidence type="ECO:0000313" key="8">
    <source>
        <dbReference type="EMBL" id="KAK7260834.1"/>
    </source>
</evidence>
<dbReference type="EMBL" id="JAYWIO010000005">
    <property type="protein sequence ID" value="KAK7260834.1"/>
    <property type="molecule type" value="Genomic_DNA"/>
</dbReference>
<dbReference type="GO" id="GO:0005634">
    <property type="term" value="C:nucleus"/>
    <property type="evidence" value="ECO:0007669"/>
    <property type="project" value="UniProtKB-SubCell"/>
</dbReference>
<comment type="subcellular location">
    <subcellularLocation>
        <location evidence="1">Nucleus</location>
    </subcellularLocation>
</comment>
<keyword evidence="2" id="KW-0805">Transcription regulation</keyword>
<evidence type="ECO:0000256" key="5">
    <source>
        <dbReference type="ARBA" id="ARBA00023242"/>
    </source>
</evidence>
<keyword evidence="5" id="KW-0539">Nucleus</keyword>
<dbReference type="InterPro" id="IPR017930">
    <property type="entry name" value="Myb_dom"/>
</dbReference>
<dbReference type="NCBIfam" id="TIGR01557">
    <property type="entry name" value="myb_SHAQKYF"/>
    <property type="match status" value="1"/>
</dbReference>
<gene>
    <name evidence="8" type="ORF">RIF29_27132</name>
</gene>
<organism evidence="8 9">
    <name type="scientific">Crotalaria pallida</name>
    <name type="common">Smooth rattlebox</name>
    <name type="synonym">Crotalaria striata</name>
    <dbReference type="NCBI Taxonomy" id="3830"/>
    <lineage>
        <taxon>Eukaryota</taxon>
        <taxon>Viridiplantae</taxon>
        <taxon>Streptophyta</taxon>
        <taxon>Embryophyta</taxon>
        <taxon>Tracheophyta</taxon>
        <taxon>Spermatophyta</taxon>
        <taxon>Magnoliopsida</taxon>
        <taxon>eudicotyledons</taxon>
        <taxon>Gunneridae</taxon>
        <taxon>Pentapetalae</taxon>
        <taxon>rosids</taxon>
        <taxon>fabids</taxon>
        <taxon>Fabales</taxon>
        <taxon>Fabaceae</taxon>
        <taxon>Papilionoideae</taxon>
        <taxon>50 kb inversion clade</taxon>
        <taxon>genistoids sensu lato</taxon>
        <taxon>core genistoids</taxon>
        <taxon>Crotalarieae</taxon>
        <taxon>Crotalaria</taxon>
    </lineage>
</organism>
<feature type="region of interest" description="Disordered" evidence="6">
    <location>
        <begin position="71"/>
        <end position="94"/>
    </location>
</feature>
<dbReference type="PANTHER" id="PTHR31312:SF1">
    <property type="entry name" value="TRANSCRIPTION ACTIVATOR GLK1"/>
    <property type="match status" value="1"/>
</dbReference>
<reference evidence="8 9" key="1">
    <citation type="submission" date="2024-01" db="EMBL/GenBank/DDBJ databases">
        <title>The genomes of 5 underutilized Papilionoideae crops provide insights into root nodulation and disease resistanc.</title>
        <authorList>
            <person name="Yuan L."/>
        </authorList>
    </citation>
    <scope>NUCLEOTIDE SEQUENCE [LARGE SCALE GENOMIC DNA]</scope>
    <source>
        <strain evidence="8">ZHUSHIDOU_FW_LH</strain>
        <tissue evidence="8">Leaf</tissue>
    </source>
</reference>
<dbReference type="InterPro" id="IPR001005">
    <property type="entry name" value="SANT/Myb"/>
</dbReference>
<keyword evidence="4" id="KW-0804">Transcription</keyword>
<dbReference type="FunFam" id="1.10.10.60:FF:000007">
    <property type="entry name" value="Two-component response regulator"/>
    <property type="match status" value="1"/>
</dbReference>
<dbReference type="SUPFAM" id="SSF46689">
    <property type="entry name" value="Homeodomain-like"/>
    <property type="match status" value="1"/>
</dbReference>
<dbReference type="AlphaFoldDB" id="A0AAN9ENI8"/>
<comment type="caution">
    <text evidence="8">The sequence shown here is derived from an EMBL/GenBank/DDBJ whole genome shotgun (WGS) entry which is preliminary data.</text>
</comment>
<evidence type="ECO:0000256" key="3">
    <source>
        <dbReference type="ARBA" id="ARBA00023125"/>
    </source>
</evidence>
<keyword evidence="9" id="KW-1185">Reference proteome</keyword>
<dbReference type="Proteomes" id="UP001372338">
    <property type="component" value="Unassembled WGS sequence"/>
</dbReference>
<keyword evidence="3" id="KW-0238">DNA-binding</keyword>
<evidence type="ECO:0000256" key="1">
    <source>
        <dbReference type="ARBA" id="ARBA00004123"/>
    </source>
</evidence>
<dbReference type="GO" id="GO:0045893">
    <property type="term" value="P:positive regulation of DNA-templated transcription"/>
    <property type="evidence" value="ECO:0007669"/>
    <property type="project" value="InterPro"/>
</dbReference>
<accession>A0AAN9ENI8</accession>